<evidence type="ECO:0000259" key="2">
    <source>
        <dbReference type="Pfam" id="PF12776"/>
    </source>
</evidence>
<feature type="compositionally biased region" description="Low complexity" evidence="1">
    <location>
        <begin position="192"/>
        <end position="206"/>
    </location>
</feature>
<dbReference type="EMBL" id="PKSL01000012">
    <property type="protein sequence ID" value="POW15488.1"/>
    <property type="molecule type" value="Genomic_DNA"/>
</dbReference>
<evidence type="ECO:0000313" key="4">
    <source>
        <dbReference type="Proteomes" id="UP000239156"/>
    </source>
</evidence>
<dbReference type="VEuPathDB" id="FungiDB:PSHT_01511"/>
<dbReference type="PANTHER" id="PTHR47072:SF4">
    <property type="entry name" value="MYB_SANT-LIKE DOMAIN-CONTAINING PROTEIN"/>
    <property type="match status" value="1"/>
</dbReference>
<dbReference type="Proteomes" id="UP000239156">
    <property type="component" value="Unassembled WGS sequence"/>
</dbReference>
<comment type="caution">
    <text evidence="3">The sequence shown here is derived from an EMBL/GenBank/DDBJ whole genome shotgun (WGS) entry which is preliminary data.</text>
</comment>
<dbReference type="AlphaFoldDB" id="A0A2S4W169"/>
<feature type="region of interest" description="Disordered" evidence="1">
    <location>
        <begin position="1"/>
        <end position="54"/>
    </location>
</feature>
<dbReference type="InterPro" id="IPR024752">
    <property type="entry name" value="Myb/SANT-like_dom"/>
</dbReference>
<feature type="domain" description="Myb/SANT-like" evidence="2">
    <location>
        <begin position="58"/>
        <end position="137"/>
    </location>
</feature>
<proteinExistence type="predicted"/>
<reference evidence="3" key="1">
    <citation type="submission" date="2017-12" db="EMBL/GenBank/DDBJ databases">
        <title>Gene loss provides genomic basis for host adaptation in cereal stripe rust fungi.</title>
        <authorList>
            <person name="Xia C."/>
        </authorList>
    </citation>
    <scope>NUCLEOTIDE SEQUENCE [LARGE SCALE GENOMIC DNA]</scope>
    <source>
        <strain evidence="3">93-210</strain>
    </source>
</reference>
<keyword evidence="4" id="KW-1185">Reference proteome</keyword>
<evidence type="ECO:0000313" key="3">
    <source>
        <dbReference type="EMBL" id="POW15488.1"/>
    </source>
</evidence>
<dbReference type="PANTHER" id="PTHR47072">
    <property type="match status" value="1"/>
</dbReference>
<protein>
    <recommendedName>
        <fullName evidence="2">Myb/SANT-like domain-containing protein</fullName>
    </recommendedName>
</protein>
<accession>A0A2S4W169</accession>
<dbReference type="Pfam" id="PF12776">
    <property type="entry name" value="Myb_DNA-bind_3"/>
    <property type="match status" value="1"/>
</dbReference>
<evidence type="ECO:0000256" key="1">
    <source>
        <dbReference type="SAM" id="MobiDB-lite"/>
    </source>
</evidence>
<dbReference type="VEuPathDB" id="FungiDB:PSTT_02126"/>
<name>A0A2S4W169_9BASI</name>
<dbReference type="VEuPathDB" id="FungiDB:PSHT_04894"/>
<gene>
    <name evidence="3" type="ORF">PSTT_02126</name>
</gene>
<organism evidence="3 4">
    <name type="scientific">Puccinia striiformis</name>
    <dbReference type="NCBI Taxonomy" id="27350"/>
    <lineage>
        <taxon>Eukaryota</taxon>
        <taxon>Fungi</taxon>
        <taxon>Dikarya</taxon>
        <taxon>Basidiomycota</taxon>
        <taxon>Pucciniomycotina</taxon>
        <taxon>Pucciniomycetes</taxon>
        <taxon>Pucciniales</taxon>
        <taxon>Pucciniaceae</taxon>
        <taxon>Puccinia</taxon>
    </lineage>
</organism>
<sequence length="321" mass="35655">MKSNTIQLDPSLFQLSAEPSKDTSTAAEIQPLTAPAPMKSSSAHKTPVKPTPKKVAAKKVALGKGTDNGNLKGEGWSQVAKEMKAEFGIEFQIEHLKNQKNDLRKIFINTEFLRNQSGFGWDDSTKMITADSDTWDELIRAHPKKKLAKLRLNPIEWYDLGYRLFTGTYAKGKTALRPGELPVSPSDPINESSGNQSGLSGLSANSIKRRQSKWAKKEDTHPTMMPSRWWSPVHEPQLQSAYAAPNDEEPKPNIEPVKNRSVCQEALDLMASMFLAEVSTHEYVQYITVVESEANAEIFISLASSTNVMVCKAWLDNHLSA</sequence>
<feature type="region of interest" description="Disordered" evidence="1">
    <location>
        <begin position="176"/>
        <end position="230"/>
    </location>
</feature>